<feature type="region of interest" description="Disordered" evidence="1">
    <location>
        <begin position="177"/>
        <end position="204"/>
    </location>
</feature>
<proteinExistence type="predicted"/>
<name>A0A2A3WZ26_BREAU</name>
<dbReference type="AlphaFoldDB" id="A0A2A3WZ26"/>
<organism evidence="3 4">
    <name type="scientific">Brevibacterium aurantiacum</name>
    <dbReference type="NCBI Taxonomy" id="273384"/>
    <lineage>
        <taxon>Bacteria</taxon>
        <taxon>Bacillati</taxon>
        <taxon>Actinomycetota</taxon>
        <taxon>Actinomycetes</taxon>
        <taxon>Micrococcales</taxon>
        <taxon>Brevibacteriaceae</taxon>
        <taxon>Brevibacterium</taxon>
    </lineage>
</organism>
<feature type="region of interest" description="Disordered" evidence="1">
    <location>
        <begin position="263"/>
        <end position="298"/>
    </location>
</feature>
<dbReference type="EMBL" id="NRGX01000001">
    <property type="protein sequence ID" value="PCC16865.1"/>
    <property type="molecule type" value="Genomic_DNA"/>
</dbReference>
<dbReference type="SMART" id="SM00943">
    <property type="entry name" value="Prim-Pol"/>
    <property type="match status" value="1"/>
</dbReference>
<dbReference type="RefSeq" id="WP_096157117.1">
    <property type="nucleotide sequence ID" value="NZ_NRGX01000001.1"/>
</dbReference>
<dbReference type="InterPro" id="IPR015330">
    <property type="entry name" value="DNA_primase/pol_bifunc_N"/>
</dbReference>
<evidence type="ECO:0000259" key="2">
    <source>
        <dbReference type="SMART" id="SM00943"/>
    </source>
</evidence>
<gene>
    <name evidence="3" type="ORF">CIK79_00225</name>
</gene>
<protein>
    <recommendedName>
        <fullName evidence="2">DNA primase/polymerase bifunctional N-terminal domain-containing protein</fullName>
    </recommendedName>
</protein>
<dbReference type="Proteomes" id="UP000218377">
    <property type="component" value="Unassembled WGS sequence"/>
</dbReference>
<evidence type="ECO:0000313" key="3">
    <source>
        <dbReference type="EMBL" id="PCC16865.1"/>
    </source>
</evidence>
<dbReference type="CDD" id="cd04859">
    <property type="entry name" value="Prim_Pol"/>
    <property type="match status" value="1"/>
</dbReference>
<dbReference type="Pfam" id="PF09250">
    <property type="entry name" value="Prim-Pol"/>
    <property type="match status" value="1"/>
</dbReference>
<feature type="compositionally biased region" description="Pro residues" evidence="1">
    <location>
        <begin position="189"/>
        <end position="199"/>
    </location>
</feature>
<dbReference type="SUPFAM" id="SSF56747">
    <property type="entry name" value="Prim-pol domain"/>
    <property type="match status" value="1"/>
</dbReference>
<evidence type="ECO:0000313" key="4">
    <source>
        <dbReference type="Proteomes" id="UP000218377"/>
    </source>
</evidence>
<reference evidence="3 4" key="1">
    <citation type="journal article" date="2017" name="Elife">
        <title>Extensive horizontal gene transfer in cheese-associated bacteria.</title>
        <authorList>
            <person name="Bonham K.S."/>
            <person name="Wolfe B.E."/>
            <person name="Dutton R.J."/>
        </authorList>
    </citation>
    <scope>NUCLEOTIDE SEQUENCE [LARGE SCALE GENOMIC DNA]</scope>
    <source>
        <strain evidence="3 4">JB5</strain>
    </source>
</reference>
<accession>A0A2A3WZ26</accession>
<feature type="domain" description="DNA primase/polymerase bifunctional N-terminal" evidence="2">
    <location>
        <begin position="24"/>
        <end position="188"/>
    </location>
</feature>
<sequence length="298" mass="31984">MSDPDVTAVLPLTRAASLTLPQAAALYAHSGVAVFPCIAGTKRPATENGLRDATTDPDRVAGWWERHPASNIGLRTGEGIDVLDIDSHPTGDGFTRLRRLLDDGFAGSWTHAVRTPSGGLHLYYPSDPGREQRSWSRPREHIDFRGAGGYIITPPSRIDTGGQIRGYHPVGPTYPGQPIDADGIRDLLTPPPAPRPPSPSVERDLSVDGERIAAWLARQEVGSNRSETVFWAACRLVELGAAETETHAALAEPAAELGLDDRETQGIIRRAHQTTSPDADVEYRSTSPSAGRAAGKTL</sequence>
<evidence type="ECO:0000256" key="1">
    <source>
        <dbReference type="SAM" id="MobiDB-lite"/>
    </source>
</evidence>
<comment type="caution">
    <text evidence="3">The sequence shown here is derived from an EMBL/GenBank/DDBJ whole genome shotgun (WGS) entry which is preliminary data.</text>
</comment>